<protein>
    <recommendedName>
        <fullName evidence="5">Porin</fullName>
    </recommendedName>
</protein>
<dbReference type="InterPro" id="IPR038673">
    <property type="entry name" value="OprB_sf"/>
</dbReference>
<dbReference type="GO" id="GO:0015288">
    <property type="term" value="F:porin activity"/>
    <property type="evidence" value="ECO:0007669"/>
    <property type="project" value="InterPro"/>
</dbReference>
<organism evidence="3 4">
    <name type="scientific">Limnobacter thiooxidans</name>
    <dbReference type="NCBI Taxonomy" id="131080"/>
    <lineage>
        <taxon>Bacteria</taxon>
        <taxon>Pseudomonadati</taxon>
        <taxon>Pseudomonadota</taxon>
        <taxon>Betaproteobacteria</taxon>
        <taxon>Burkholderiales</taxon>
        <taxon>Burkholderiaceae</taxon>
        <taxon>Limnobacter</taxon>
    </lineage>
</organism>
<evidence type="ECO:0000313" key="4">
    <source>
        <dbReference type="Proteomes" id="UP001329151"/>
    </source>
</evidence>
<dbReference type="GO" id="GO:0016020">
    <property type="term" value="C:membrane"/>
    <property type="evidence" value="ECO:0007669"/>
    <property type="project" value="InterPro"/>
</dbReference>
<dbReference type="Proteomes" id="UP001329151">
    <property type="component" value="Chromosome"/>
</dbReference>
<dbReference type="Gene3D" id="2.40.160.180">
    <property type="entry name" value="Carbohydrate-selective porin OprB"/>
    <property type="match status" value="1"/>
</dbReference>
<dbReference type="GO" id="GO:0008643">
    <property type="term" value="P:carbohydrate transport"/>
    <property type="evidence" value="ECO:0007669"/>
    <property type="project" value="InterPro"/>
</dbReference>
<comment type="similarity">
    <text evidence="1 2">Belongs to the OprB family.</text>
</comment>
<reference evidence="3 4" key="1">
    <citation type="submission" date="2023-10" db="EMBL/GenBank/DDBJ databases">
        <title>Complete Genome Sequence of Limnobacter thiooxidans CS-K2T, Isolated from freshwater lake sediments in Bavaria, Germany.</title>
        <authorList>
            <person name="Naruki M."/>
            <person name="Watanabe A."/>
            <person name="Warashina T."/>
            <person name="Morita T."/>
            <person name="Arakawa K."/>
        </authorList>
    </citation>
    <scope>NUCLEOTIDE SEQUENCE [LARGE SCALE GENOMIC DNA]</scope>
    <source>
        <strain evidence="3 4">CS-K2</strain>
    </source>
</reference>
<evidence type="ECO:0008006" key="5">
    <source>
        <dbReference type="Google" id="ProtNLM"/>
    </source>
</evidence>
<proteinExistence type="inferred from homology"/>
<dbReference type="Pfam" id="PF04966">
    <property type="entry name" value="OprB"/>
    <property type="match status" value="1"/>
</dbReference>
<dbReference type="KEGG" id="lto:RGQ30_20680"/>
<evidence type="ECO:0000256" key="2">
    <source>
        <dbReference type="RuleBase" id="RU363072"/>
    </source>
</evidence>
<evidence type="ECO:0000256" key="1">
    <source>
        <dbReference type="ARBA" id="ARBA00008769"/>
    </source>
</evidence>
<dbReference type="AlphaFoldDB" id="A0AA86IZH7"/>
<keyword evidence="4" id="KW-1185">Reference proteome</keyword>
<dbReference type="InterPro" id="IPR007049">
    <property type="entry name" value="Carb-sel_porin_OprB"/>
</dbReference>
<name>A0AA86IZH7_9BURK</name>
<accession>A0AA86IZH7</accession>
<gene>
    <name evidence="3" type="ORF">RGQ30_20680</name>
</gene>
<dbReference type="EMBL" id="AP028947">
    <property type="protein sequence ID" value="BET26567.1"/>
    <property type="molecule type" value="Genomic_DNA"/>
</dbReference>
<evidence type="ECO:0000313" key="3">
    <source>
        <dbReference type="EMBL" id="BET26567.1"/>
    </source>
</evidence>
<sequence>MAHAQTPLEPPAEPANSEWQWGGSWTVVGQRLSGADMVDSSKRRQLNTRLDLELQREFSQLPGRFYGQLRTGSGSGLQINTPVFTSAVNTTAFAGSDNHLHDIKSVLAQAWLQFDLDSVVKGLSVVAGKIDPTVFFDHSDLAHDESMKFMNNIFVHNPLLDSGGNYGIDENGFSPGALVQYQTQHEDQANWIWSLGAFGAGNGTNLDQSPSNPFLIVQLRRFGELFPGLQGSAAIYYWTNPKAENVLTAQPEKQAGWGFSGDQQIRQDLAVFVRLSYGGRGVRSFDRALTYGVEQKGNLWGLPEDHIGLAIGRLQPDSVSVLNGAPAFTERSMELLYSHAMSGNWWLSADFQRIQSPGGDSTLPSIRVWGVRSTVKF</sequence>